<name>A0A2U2DCF7_9PSED</name>
<feature type="transmembrane region" description="Helical" evidence="1">
    <location>
        <begin position="130"/>
        <end position="148"/>
    </location>
</feature>
<dbReference type="OrthoDB" id="369870at2"/>
<keyword evidence="1" id="KW-1133">Transmembrane helix</keyword>
<protein>
    <submittedName>
        <fullName evidence="2">RarD protein</fullName>
    </submittedName>
</protein>
<feature type="transmembrane region" description="Helical" evidence="1">
    <location>
        <begin position="44"/>
        <end position="63"/>
    </location>
</feature>
<dbReference type="RefSeq" id="WP_109520310.1">
    <property type="nucleotide sequence ID" value="NZ_QFAW01000005.1"/>
</dbReference>
<proteinExistence type="predicted"/>
<keyword evidence="1" id="KW-0472">Membrane</keyword>
<feature type="transmembrane region" description="Helical" evidence="1">
    <location>
        <begin position="106"/>
        <end position="123"/>
    </location>
</feature>
<dbReference type="AlphaFoldDB" id="A0A2U2DCF7"/>
<organism evidence="2 3">
    <name type="scientific">Pseudomonas prosekii</name>
    <dbReference type="NCBI Taxonomy" id="1148509"/>
    <lineage>
        <taxon>Bacteria</taxon>
        <taxon>Pseudomonadati</taxon>
        <taxon>Pseudomonadota</taxon>
        <taxon>Gammaproteobacteria</taxon>
        <taxon>Pseudomonadales</taxon>
        <taxon>Pseudomonadaceae</taxon>
        <taxon>Pseudomonas</taxon>
    </lineage>
</organism>
<sequence length="305" mass="32817">MFSSNSKKKVLGALSGILANILLGLSSVFWTFLGAVNTFTLLGYRVYFSVVAALLVVCASGQLRELFASLNVRQLFVHAMAAILIAVNWGVFIWASIHGRVLESSVGYLIAPIMTIVIGVVVYKESLSAFRAIAVVAMLIGVSGLLIFSPGLDVRVYLAIGLSWGGYCSLRKLTSLNVFSGLLLESIVLAFMFTPILLFSDLSLDLPDGLGLLRTAIIFSCGLVSIIPLALFSFSSSRISMTSLGLLQFVLPITQFIVATVVYEQTVSVELGVVLLVVFAGLLLTVLEPIIRTLLSSQKRRQDGT</sequence>
<feature type="transmembrane region" description="Helical" evidence="1">
    <location>
        <begin position="269"/>
        <end position="291"/>
    </location>
</feature>
<feature type="transmembrane region" description="Helical" evidence="1">
    <location>
        <begin position="154"/>
        <end position="170"/>
    </location>
</feature>
<evidence type="ECO:0000256" key="1">
    <source>
        <dbReference type="SAM" id="Phobius"/>
    </source>
</evidence>
<dbReference type="Proteomes" id="UP000245056">
    <property type="component" value="Unassembled WGS sequence"/>
</dbReference>
<accession>A0A2U2DCF7</accession>
<dbReference type="EMBL" id="QFAW01000005">
    <property type="protein sequence ID" value="PWE47059.1"/>
    <property type="molecule type" value="Genomic_DNA"/>
</dbReference>
<keyword evidence="1" id="KW-0812">Transmembrane</keyword>
<comment type="caution">
    <text evidence="2">The sequence shown here is derived from an EMBL/GenBank/DDBJ whole genome shotgun (WGS) entry which is preliminary data.</text>
</comment>
<feature type="transmembrane region" description="Helical" evidence="1">
    <location>
        <begin position="244"/>
        <end position="263"/>
    </location>
</feature>
<reference evidence="2 3" key="1">
    <citation type="submission" date="2018-05" db="EMBL/GenBank/DDBJ databases">
        <title>Genome sequences of two Antarctic strains of Pseudomonas prosekii: insights into adaptation to extreme conditions.</title>
        <authorList>
            <person name="Snopkova K."/>
            <person name="Dufkova K."/>
            <person name="Cejkova D."/>
            <person name="Sedlacek I."/>
            <person name="Smajs D."/>
        </authorList>
    </citation>
    <scope>NUCLEOTIDE SEQUENCE [LARGE SCALE GENOMIC DNA]</scope>
    <source>
        <strain evidence="2 3">P2673</strain>
    </source>
</reference>
<feature type="transmembrane region" description="Helical" evidence="1">
    <location>
        <begin position="75"/>
        <end position="94"/>
    </location>
</feature>
<feature type="transmembrane region" description="Helical" evidence="1">
    <location>
        <begin position="182"/>
        <end position="200"/>
    </location>
</feature>
<gene>
    <name evidence="2" type="ORF">C9I49_05365</name>
</gene>
<evidence type="ECO:0000313" key="2">
    <source>
        <dbReference type="EMBL" id="PWE47059.1"/>
    </source>
</evidence>
<feature type="transmembrane region" description="Helical" evidence="1">
    <location>
        <begin position="12"/>
        <end position="32"/>
    </location>
</feature>
<evidence type="ECO:0000313" key="3">
    <source>
        <dbReference type="Proteomes" id="UP000245056"/>
    </source>
</evidence>
<feature type="transmembrane region" description="Helical" evidence="1">
    <location>
        <begin position="212"/>
        <end position="232"/>
    </location>
</feature>